<accession>A0A1R0H3E3</accession>
<feature type="modified residue" description="N6-(pyridoxal phosphate)lysine" evidence="7">
    <location>
        <position position="252"/>
    </location>
</feature>
<dbReference type="InterPro" id="IPR015424">
    <property type="entry name" value="PyrdxlP-dep_Trfase"/>
</dbReference>
<dbReference type="EMBL" id="LSSL01000787">
    <property type="protein sequence ID" value="OLY83689.1"/>
    <property type="molecule type" value="Genomic_DNA"/>
</dbReference>
<comment type="similarity">
    <text evidence="2 6">Belongs to the class-I pyridoxal-phosphate-dependent aminotransferase family.</text>
</comment>
<keyword evidence="3 9" id="KW-0032">Aminotransferase</keyword>
<dbReference type="PIRSF" id="PIRSF000517">
    <property type="entry name" value="Tyr_transaminase"/>
    <property type="match status" value="1"/>
</dbReference>
<dbReference type="GO" id="GO:0030170">
    <property type="term" value="F:pyridoxal phosphate binding"/>
    <property type="evidence" value="ECO:0007669"/>
    <property type="project" value="InterPro"/>
</dbReference>
<dbReference type="PANTHER" id="PTHR45744">
    <property type="entry name" value="TYROSINE AMINOTRANSFERASE"/>
    <property type="match status" value="1"/>
</dbReference>
<reference evidence="9 10" key="1">
    <citation type="journal article" date="2016" name="Mol. Biol. Evol.">
        <title>Genome-Wide Survey of Gut Fungi (Harpellales) Reveals the First Horizontally Transferred Ubiquitin Gene from a Mosquito Host.</title>
        <authorList>
            <person name="Wang Y."/>
            <person name="White M.M."/>
            <person name="Kvist S."/>
            <person name="Moncalvo J.M."/>
        </authorList>
    </citation>
    <scope>NUCLEOTIDE SEQUENCE [LARGE SCALE GENOMIC DNA]</scope>
    <source>
        <strain evidence="9 10">ALG-7-W6</strain>
    </source>
</reference>
<evidence type="ECO:0000256" key="5">
    <source>
        <dbReference type="ARBA" id="ARBA00022898"/>
    </source>
</evidence>
<evidence type="ECO:0000256" key="4">
    <source>
        <dbReference type="ARBA" id="ARBA00022679"/>
    </source>
</evidence>
<dbReference type="GO" id="GO:0006572">
    <property type="term" value="P:L-tyrosine catabolic process"/>
    <property type="evidence" value="ECO:0007669"/>
    <property type="project" value="TreeGrafter"/>
</dbReference>
<keyword evidence="4 9" id="KW-0808">Transferase</keyword>
<dbReference type="InterPro" id="IPR004839">
    <property type="entry name" value="Aminotransferase_I/II_large"/>
</dbReference>
<dbReference type="Gene3D" id="3.40.640.10">
    <property type="entry name" value="Type I PLP-dependent aspartate aminotransferase-like (Major domain)"/>
    <property type="match status" value="1"/>
</dbReference>
<dbReference type="Pfam" id="PF00155">
    <property type="entry name" value="Aminotran_1_2"/>
    <property type="match status" value="1"/>
</dbReference>
<dbReference type="CDD" id="cd00609">
    <property type="entry name" value="AAT_like"/>
    <property type="match status" value="1"/>
</dbReference>
<dbReference type="PANTHER" id="PTHR45744:SF2">
    <property type="entry name" value="TYROSINE AMINOTRANSFERASE"/>
    <property type="match status" value="1"/>
</dbReference>
<dbReference type="GO" id="GO:0004838">
    <property type="term" value="F:L-tyrosine-2-oxoglutarate transaminase activity"/>
    <property type="evidence" value="ECO:0007669"/>
    <property type="project" value="TreeGrafter"/>
</dbReference>
<evidence type="ECO:0000256" key="7">
    <source>
        <dbReference type="PIRSR" id="PIRSR000517-1"/>
    </source>
</evidence>
<evidence type="ECO:0000256" key="1">
    <source>
        <dbReference type="ARBA" id="ARBA00001933"/>
    </source>
</evidence>
<organism evidence="9 10">
    <name type="scientific">Smittium mucronatum</name>
    <dbReference type="NCBI Taxonomy" id="133383"/>
    <lineage>
        <taxon>Eukaryota</taxon>
        <taxon>Fungi</taxon>
        <taxon>Fungi incertae sedis</taxon>
        <taxon>Zoopagomycota</taxon>
        <taxon>Kickxellomycotina</taxon>
        <taxon>Harpellomycetes</taxon>
        <taxon>Harpellales</taxon>
        <taxon>Legeriomycetaceae</taxon>
        <taxon>Smittium</taxon>
    </lineage>
</organism>
<dbReference type="AlphaFoldDB" id="A0A1R0H3E3"/>
<proteinExistence type="inferred from homology"/>
<keyword evidence="10" id="KW-1185">Reference proteome</keyword>
<dbReference type="InterPro" id="IPR015421">
    <property type="entry name" value="PyrdxlP-dep_Trfase_major"/>
</dbReference>
<dbReference type="Gene3D" id="3.90.1150.10">
    <property type="entry name" value="Aspartate Aminotransferase, domain 1"/>
    <property type="match status" value="1"/>
</dbReference>
<evidence type="ECO:0000259" key="8">
    <source>
        <dbReference type="Pfam" id="PF00155"/>
    </source>
</evidence>
<sequence length="416" mass="46154">MTVTDSWPMVDSSTTAKQTANHLRKLVEGSKDVFETEESNLPVINMSIGDPTIFGNFKTHPLVLEATIEQFQSYKYNGYNNSTGLTSARAAIAKEYSEPEHSVNFTQNDVFVTCGCSGAVEISISSLCSPGDNILIPKPGFPLYKSCAESRGVAYKQYNLLPSEGWKVDLNNLESLIDNRTKAILVNNPSNPCGSNWDKQHIQEILDICDRHKIPLISDEIYNGLIFSGETFFSAASISKRVPILTLGGLAKRYMMPGWRVGWITVHDPLHVMTTVKEGITELCGLLLGPSAPIQAAIPKIFEGTFNAEYTKQNCDQLEANANAIFQGISTIRGLTPILPRGAMYLMVLVDPSLFDQHLSSGIEIFKNLMHEEHVQILPGEAFDFMNSFRIVITPPKDKLVEAISRINTFCNRHYI</sequence>
<dbReference type="PRINTS" id="PR00753">
    <property type="entry name" value="ACCSYNTHASE"/>
</dbReference>
<dbReference type="Proteomes" id="UP000187455">
    <property type="component" value="Unassembled WGS sequence"/>
</dbReference>
<evidence type="ECO:0000313" key="10">
    <source>
        <dbReference type="Proteomes" id="UP000187455"/>
    </source>
</evidence>
<evidence type="ECO:0000256" key="2">
    <source>
        <dbReference type="ARBA" id="ARBA00007441"/>
    </source>
</evidence>
<dbReference type="STRING" id="133383.A0A1R0H3E3"/>
<dbReference type="InterPro" id="IPR005958">
    <property type="entry name" value="TyrNic_aminoTrfase"/>
</dbReference>
<evidence type="ECO:0000256" key="3">
    <source>
        <dbReference type="ARBA" id="ARBA00022576"/>
    </source>
</evidence>
<dbReference type="InterPro" id="IPR015422">
    <property type="entry name" value="PyrdxlP-dep_Trfase_small"/>
</dbReference>
<dbReference type="OrthoDB" id="7042322at2759"/>
<comment type="cofactor">
    <cofactor evidence="1 6 7">
        <name>pyridoxal 5'-phosphate</name>
        <dbReference type="ChEBI" id="CHEBI:597326"/>
    </cofactor>
</comment>
<dbReference type="NCBIfam" id="TIGR01265">
    <property type="entry name" value="tyr_nico_aTase"/>
    <property type="match status" value="1"/>
</dbReference>
<protein>
    <submittedName>
        <fullName evidence="9">Tyrosine aminotransferase</fullName>
    </submittedName>
</protein>
<evidence type="ECO:0000313" key="9">
    <source>
        <dbReference type="EMBL" id="OLY83689.1"/>
    </source>
</evidence>
<comment type="caution">
    <text evidence="9">The sequence shown here is derived from an EMBL/GenBank/DDBJ whole genome shotgun (WGS) entry which is preliminary data.</text>
</comment>
<keyword evidence="5 6" id="KW-0663">Pyridoxal phosphate</keyword>
<name>A0A1R0H3E3_9FUNG</name>
<feature type="domain" description="Aminotransferase class I/classII large" evidence="8">
    <location>
        <begin position="43"/>
        <end position="407"/>
    </location>
</feature>
<evidence type="ECO:0000256" key="6">
    <source>
        <dbReference type="PIRNR" id="PIRNR000517"/>
    </source>
</evidence>
<dbReference type="SUPFAM" id="SSF53383">
    <property type="entry name" value="PLP-dependent transferases"/>
    <property type="match status" value="1"/>
</dbReference>
<gene>
    <name evidence="9" type="ORF">AYI68_g2160</name>
</gene>